<proteinExistence type="predicted"/>
<name>A0A915IE65_ROMCU</name>
<dbReference type="Proteomes" id="UP000887565">
    <property type="component" value="Unplaced"/>
</dbReference>
<accession>A0A915IE65</accession>
<protein>
    <submittedName>
        <fullName evidence="2">Uncharacterized protein</fullName>
    </submittedName>
</protein>
<sequence>MEQAQTADFTDCKEKQSFYILIVPTRDLVHVDRLLFIKCCYFTLTQAIAFRLLCIAVLQKQLIQAIAGSFLTLLGRAKGEPTTGTEKFFFCKQVAKTLDLASKALLSQVSSNGFGIIELIEDGDASQGALGLTLKMSTTSIVTTIIILQGYATIFAMSSDRFQEKSIGIGNLIRGATLTKAFVIIASGTGPILVFEASEAVTVVELLLDFMG</sequence>
<evidence type="ECO:0000313" key="1">
    <source>
        <dbReference type="Proteomes" id="UP000887565"/>
    </source>
</evidence>
<dbReference type="AlphaFoldDB" id="A0A915IE65"/>
<reference evidence="2" key="1">
    <citation type="submission" date="2022-11" db="UniProtKB">
        <authorList>
            <consortium name="WormBaseParasite"/>
        </authorList>
    </citation>
    <scope>IDENTIFICATION</scope>
</reference>
<dbReference type="WBParaSite" id="nRc.2.0.1.t12192-RA">
    <property type="protein sequence ID" value="nRc.2.0.1.t12192-RA"/>
    <property type="gene ID" value="nRc.2.0.1.g12192"/>
</dbReference>
<keyword evidence="1" id="KW-1185">Reference proteome</keyword>
<organism evidence="1 2">
    <name type="scientific">Romanomermis culicivorax</name>
    <name type="common">Nematode worm</name>
    <dbReference type="NCBI Taxonomy" id="13658"/>
    <lineage>
        <taxon>Eukaryota</taxon>
        <taxon>Metazoa</taxon>
        <taxon>Ecdysozoa</taxon>
        <taxon>Nematoda</taxon>
        <taxon>Enoplea</taxon>
        <taxon>Dorylaimia</taxon>
        <taxon>Mermithida</taxon>
        <taxon>Mermithoidea</taxon>
        <taxon>Mermithidae</taxon>
        <taxon>Romanomermis</taxon>
    </lineage>
</organism>
<evidence type="ECO:0000313" key="2">
    <source>
        <dbReference type="WBParaSite" id="nRc.2.0.1.t12192-RA"/>
    </source>
</evidence>